<protein>
    <submittedName>
        <fullName evidence="3">Uncharacterized protein</fullName>
    </submittedName>
</protein>
<feature type="transmembrane region" description="Helical" evidence="1">
    <location>
        <begin position="25"/>
        <end position="45"/>
    </location>
</feature>
<name>A0A0K0XEZ9_MYCGD</name>
<gene>
    <name evidence="3" type="ORF">AFA91_01015</name>
</gene>
<feature type="signal peptide" evidence="2">
    <location>
        <begin position="1"/>
        <end position="20"/>
    </location>
</feature>
<organism evidence="3 4">
    <name type="scientific">Mycolicibacterium goodii</name>
    <name type="common">Mycobacterium goodii</name>
    <dbReference type="NCBI Taxonomy" id="134601"/>
    <lineage>
        <taxon>Bacteria</taxon>
        <taxon>Bacillati</taxon>
        <taxon>Actinomycetota</taxon>
        <taxon>Actinomycetes</taxon>
        <taxon>Mycobacteriales</taxon>
        <taxon>Mycobacteriaceae</taxon>
        <taxon>Mycolicibacterium</taxon>
    </lineage>
</organism>
<dbReference type="PATRIC" id="fig|134601.6.peg.215"/>
<dbReference type="Proteomes" id="UP000062255">
    <property type="component" value="Chromosome"/>
</dbReference>
<dbReference type="KEGG" id="mgo:AFA91_01015"/>
<feature type="transmembrane region" description="Helical" evidence="1">
    <location>
        <begin position="104"/>
        <end position="127"/>
    </location>
</feature>
<evidence type="ECO:0000256" key="1">
    <source>
        <dbReference type="SAM" id="Phobius"/>
    </source>
</evidence>
<evidence type="ECO:0000256" key="2">
    <source>
        <dbReference type="SAM" id="SignalP"/>
    </source>
</evidence>
<dbReference type="OrthoDB" id="4376447at2"/>
<proteinExistence type="predicted"/>
<keyword evidence="2" id="KW-0732">Signal</keyword>
<dbReference type="AlphaFoldDB" id="A0A0K0XEZ9"/>
<evidence type="ECO:0000313" key="4">
    <source>
        <dbReference type="Proteomes" id="UP000062255"/>
    </source>
</evidence>
<keyword evidence="1" id="KW-0472">Membrane</keyword>
<evidence type="ECO:0000313" key="3">
    <source>
        <dbReference type="EMBL" id="AKS35983.1"/>
    </source>
</evidence>
<feature type="chain" id="PRO_5038467259" evidence="2">
    <location>
        <begin position="21"/>
        <end position="237"/>
    </location>
</feature>
<sequence length="237" mass="25573">MSFLGLAAFACLAWAGFSLARGHYLTAAIACGAMIFWAAPLRLWFIMPNVVAWGTYDAEGTTVRVDRRVDVLLFIAVLFGAVSLGSAGILGAMNKLDIPLPRDIGPMFAGPFVAPALVFLVALFLTAKRGGIGSLRLTADGFRFVEAFSTIAGTWSQVTDVTGQAPADRPANSPLVMVMTDGQIKMLKESALYTRDGHAILQFVTFYWSNPDSRVELTDGRALERLRTLQLEAAAHD</sequence>
<dbReference type="EMBL" id="CP012150">
    <property type="protein sequence ID" value="AKS35983.1"/>
    <property type="molecule type" value="Genomic_DNA"/>
</dbReference>
<reference evidence="3 4" key="1">
    <citation type="submission" date="2015-07" db="EMBL/GenBank/DDBJ databases">
        <title>Complete genome sequence of Mycobacterium goodii X7B, a facultative thermophilic biodesulfurizing bacterium.</title>
        <authorList>
            <person name="Yu B."/>
            <person name="Li F."/>
            <person name="Xu P."/>
        </authorList>
    </citation>
    <scope>NUCLEOTIDE SEQUENCE [LARGE SCALE GENOMIC DNA]</scope>
    <source>
        <strain evidence="3 4">X7B</strain>
    </source>
</reference>
<accession>A0A0K0XEZ9</accession>
<keyword evidence="1" id="KW-0812">Transmembrane</keyword>
<feature type="transmembrane region" description="Helical" evidence="1">
    <location>
        <begin position="71"/>
        <end position="92"/>
    </location>
</feature>
<dbReference type="RefSeq" id="WP_049748430.1">
    <property type="nucleotide sequence ID" value="NZ_CP012150.1"/>
</dbReference>
<keyword evidence="1" id="KW-1133">Transmembrane helix</keyword>